<gene>
    <name evidence="1" type="ORF">AUP74_02328</name>
</gene>
<dbReference type="AlphaFoldDB" id="A0A1C9W995"/>
<dbReference type="Gene3D" id="1.20.910.10">
    <property type="entry name" value="Heme oxygenase-like"/>
    <property type="match status" value="1"/>
</dbReference>
<reference evidence="2" key="1">
    <citation type="submission" date="2016-01" db="EMBL/GenBank/DDBJ databases">
        <title>Complete genome sequence of Microbulbifer sp. CCB-MM1, a halophile isolated from Matang Mangrove Forest, Perak.</title>
        <authorList>
            <person name="Moh T.H."/>
            <person name="Dinesh B."/>
            <person name="Lau N.-S."/>
            <person name="Go F."/>
            <person name="Alexander Chong S.-C."/>
        </authorList>
    </citation>
    <scope>NUCLEOTIDE SEQUENCE [LARGE SCALE GENOMIC DNA]</scope>
    <source>
        <strain evidence="2">CCB-MM1</strain>
    </source>
</reference>
<evidence type="ECO:0000313" key="2">
    <source>
        <dbReference type="Proteomes" id="UP000095672"/>
    </source>
</evidence>
<organism evidence="1 2">
    <name type="scientific">Microbulbifer aggregans</name>
    <dbReference type="NCBI Taxonomy" id="1769779"/>
    <lineage>
        <taxon>Bacteria</taxon>
        <taxon>Pseudomonadati</taxon>
        <taxon>Pseudomonadota</taxon>
        <taxon>Gammaproteobacteria</taxon>
        <taxon>Cellvibrionales</taxon>
        <taxon>Microbulbiferaceae</taxon>
        <taxon>Microbulbifer</taxon>
    </lineage>
</organism>
<dbReference type="Proteomes" id="UP000095672">
    <property type="component" value="Chromosome"/>
</dbReference>
<dbReference type="KEGG" id="micc:AUP74_02328"/>
<dbReference type="STRING" id="1769779.AUP74_02328"/>
<dbReference type="Pfam" id="PF14518">
    <property type="entry name" value="Haem_oxygenas_2"/>
    <property type="match status" value="1"/>
</dbReference>
<dbReference type="PATRIC" id="fig|1769779.3.peg.2324"/>
<accession>A0A1C9W995</accession>
<protein>
    <submittedName>
        <fullName evidence="1">Uncharacterized protein</fullName>
    </submittedName>
</protein>
<name>A0A1C9W995_9GAMM</name>
<evidence type="ECO:0000313" key="1">
    <source>
        <dbReference type="EMBL" id="AOS97736.1"/>
    </source>
</evidence>
<proteinExistence type="predicted"/>
<dbReference type="InterPro" id="IPR016084">
    <property type="entry name" value="Haem_Oase-like_multi-hlx"/>
</dbReference>
<dbReference type="SUPFAM" id="SSF48613">
    <property type="entry name" value="Heme oxygenase-like"/>
    <property type="match status" value="1"/>
</dbReference>
<dbReference type="EMBL" id="CP014143">
    <property type="protein sequence ID" value="AOS97736.1"/>
    <property type="molecule type" value="Genomic_DNA"/>
</dbReference>
<sequence>MRCMNRSEFKEGLLRVMERRVHWSEAAFAAGQVPRDRLHILLEQEYASHVRDLSILLGQAYVQCPLSKARKLLAEELYEQETGGLSGSDGNAELFLGLAAGLGLSTDRFRHVTLLPEAAKFHQLLMEACSRHGWEVGAAVTMVFLEGNPYARAGLEPGVADAPRVRPVDHPLVRFYGLPLQSLALTRVHHGRDRAQRKAAWHLMLDFVDEEARPRVLQWMGQVLHGWLHYRDELAGKIGLLPVGAPPSAGHWRDSA</sequence>
<keyword evidence="2" id="KW-1185">Reference proteome</keyword>